<dbReference type="PANTHER" id="PTHR33620:SF1">
    <property type="entry name" value="UREASE ACCESSORY PROTEIN F"/>
    <property type="match status" value="1"/>
</dbReference>
<keyword evidence="1" id="KW-0996">Nickel insertion</keyword>
<reference evidence="3" key="1">
    <citation type="journal article" date="2014" name="Genome Biol. Evol.">
        <title>Pangenome evidence for extensive interdomain horizontal transfer affecting lineage core and shell genes in uncultured planktonic thaumarchaeota and euryarchaeota.</title>
        <authorList>
            <person name="Deschamps P."/>
            <person name="Zivanovic Y."/>
            <person name="Moreira D."/>
            <person name="Rodriguez-Valera F."/>
            <person name="Lopez-Garcia P."/>
        </authorList>
    </citation>
    <scope>NUCLEOTIDE SEQUENCE</scope>
</reference>
<protein>
    <submittedName>
        <fullName evidence="3">Urease accessory protein (UreF)</fullName>
    </submittedName>
</protein>
<dbReference type="EMBL" id="KF901258">
    <property type="protein sequence ID" value="AIF24346.1"/>
    <property type="molecule type" value="Genomic_DNA"/>
</dbReference>
<dbReference type="Gene3D" id="1.10.4190.10">
    <property type="entry name" value="Urease accessory protein UreF"/>
    <property type="match status" value="1"/>
</dbReference>
<evidence type="ECO:0000256" key="2">
    <source>
        <dbReference type="ARBA" id="ARBA00023186"/>
    </source>
</evidence>
<dbReference type="AlphaFoldDB" id="A0A075I6N8"/>
<proteinExistence type="inferred from homology"/>
<name>A0A075I6N8_9ARCH</name>
<evidence type="ECO:0000313" key="3">
    <source>
        <dbReference type="EMBL" id="AIF24346.1"/>
    </source>
</evidence>
<organism evidence="3">
    <name type="scientific">uncultured marine thaumarchaeote SAT1000_27_H05</name>
    <dbReference type="NCBI Taxonomy" id="1456402"/>
    <lineage>
        <taxon>Archaea</taxon>
        <taxon>Nitrososphaerota</taxon>
        <taxon>environmental samples</taxon>
    </lineage>
</organism>
<evidence type="ECO:0000256" key="1">
    <source>
        <dbReference type="ARBA" id="ARBA00022988"/>
    </source>
</evidence>
<dbReference type="PANTHER" id="PTHR33620">
    <property type="entry name" value="UREASE ACCESSORY PROTEIN F"/>
    <property type="match status" value="1"/>
</dbReference>
<dbReference type="InterPro" id="IPR038277">
    <property type="entry name" value="UreF_sf"/>
</dbReference>
<dbReference type="PIRSF" id="PIRSF009467">
    <property type="entry name" value="Ureas_acces_UreF"/>
    <property type="match status" value="1"/>
</dbReference>
<dbReference type="GO" id="GO:0016151">
    <property type="term" value="F:nickel cation binding"/>
    <property type="evidence" value="ECO:0007669"/>
    <property type="project" value="InterPro"/>
</dbReference>
<accession>A0A075I6N8</accession>
<sequence>MFMNTDLSELTLMQLSDSFFPSGLYTMSNGLETIFDEKRASSEGDIYDFMEVTLEQQLGPADSVALSNAYDCAKSKDISGITMCDDVLYSMKLIQESRAASCRAGSQMLKCIATISSDNLLKSYSEKISKNDAPGTHPVVAGVCSFVMGIKKEQARQMMMYGFCVSITGAALRLGMIDHIQSQKILHKIKPKIQQTLEKFVDTKINDCWQFSPQYDLIQMTHENKFSKMFIT</sequence>
<dbReference type="Pfam" id="PF01730">
    <property type="entry name" value="UreF"/>
    <property type="match status" value="1"/>
</dbReference>
<dbReference type="InterPro" id="IPR002639">
    <property type="entry name" value="UreF"/>
</dbReference>
<keyword evidence="2" id="KW-0143">Chaperone</keyword>
<gene>
    <name evidence="3" type="primary">ureF</name>
</gene>
<dbReference type="HAMAP" id="MF_01385">
    <property type="entry name" value="UreF"/>
    <property type="match status" value="1"/>
</dbReference>